<dbReference type="SUPFAM" id="SSF49265">
    <property type="entry name" value="Fibronectin type III"/>
    <property type="match status" value="1"/>
</dbReference>
<organism evidence="1 2">
    <name type="scientific">Agromyces ramosus</name>
    <dbReference type="NCBI Taxonomy" id="33879"/>
    <lineage>
        <taxon>Bacteria</taxon>
        <taxon>Bacillati</taxon>
        <taxon>Actinomycetota</taxon>
        <taxon>Actinomycetes</taxon>
        <taxon>Micrococcales</taxon>
        <taxon>Microbacteriaceae</taxon>
        <taxon>Agromyces</taxon>
    </lineage>
</organism>
<dbReference type="Gene3D" id="2.60.40.10">
    <property type="entry name" value="Immunoglobulins"/>
    <property type="match status" value="1"/>
</dbReference>
<dbReference type="InterPro" id="IPR036116">
    <property type="entry name" value="FN3_sf"/>
</dbReference>
<dbReference type="Proteomes" id="UP001239083">
    <property type="component" value="Unassembled WGS sequence"/>
</dbReference>
<comment type="caution">
    <text evidence="1">The sequence shown here is derived from an EMBL/GenBank/DDBJ whole genome shotgun (WGS) entry which is preliminary data.</text>
</comment>
<gene>
    <name evidence="1" type="ORF">QFZ26_002620</name>
</gene>
<evidence type="ECO:0008006" key="3">
    <source>
        <dbReference type="Google" id="ProtNLM"/>
    </source>
</evidence>
<protein>
    <recommendedName>
        <fullName evidence="3">Fibronectin type-III domain-containing protein</fullName>
    </recommendedName>
</protein>
<dbReference type="InterPro" id="IPR013783">
    <property type="entry name" value="Ig-like_fold"/>
</dbReference>
<evidence type="ECO:0000313" key="1">
    <source>
        <dbReference type="EMBL" id="MDQ0895065.1"/>
    </source>
</evidence>
<dbReference type="EMBL" id="JAUSYY010000001">
    <property type="protein sequence ID" value="MDQ0895065.1"/>
    <property type="molecule type" value="Genomic_DNA"/>
</dbReference>
<accession>A0ABU0RAG0</accession>
<proteinExistence type="predicted"/>
<reference evidence="1 2" key="1">
    <citation type="submission" date="2023-07" db="EMBL/GenBank/DDBJ databases">
        <title>Comparative genomics of wheat-associated soil bacteria to identify genetic determinants of phenazine resistance.</title>
        <authorList>
            <person name="Mouncey N."/>
        </authorList>
    </citation>
    <scope>NUCLEOTIDE SEQUENCE [LARGE SCALE GENOMIC DNA]</scope>
    <source>
        <strain evidence="1 2">V3I3</strain>
    </source>
</reference>
<name>A0ABU0RAG0_9MICO</name>
<sequence length="103" mass="10546">MLLRSQLAPNLDWISVTPFTASAPTAPDAPTAAKASSTSIAVHWAAPADDGGSAVTGWRPNAQSASVDISGLPNGVYQCVGVLVNSKGETETKPLKVTVSIKE</sequence>
<keyword evidence="2" id="KW-1185">Reference proteome</keyword>
<evidence type="ECO:0000313" key="2">
    <source>
        <dbReference type="Proteomes" id="UP001239083"/>
    </source>
</evidence>